<dbReference type="SUPFAM" id="SSF54373">
    <property type="entry name" value="FAD-linked reductases, C-terminal domain"/>
    <property type="match status" value="1"/>
</dbReference>
<name>A0ABR4AHA9_9LECA</name>
<evidence type="ECO:0000313" key="4">
    <source>
        <dbReference type="Proteomes" id="UP001590951"/>
    </source>
</evidence>
<feature type="domain" description="Glucose-methanol-choline oxidoreductase C-terminal" evidence="2">
    <location>
        <begin position="86"/>
        <end position="232"/>
    </location>
</feature>
<keyword evidence="4" id="KW-1185">Reference proteome</keyword>
<dbReference type="PANTHER" id="PTHR11552">
    <property type="entry name" value="GLUCOSE-METHANOL-CHOLINE GMC OXIDOREDUCTASE"/>
    <property type="match status" value="1"/>
</dbReference>
<dbReference type="Pfam" id="PF05199">
    <property type="entry name" value="GMC_oxred_C"/>
    <property type="match status" value="1"/>
</dbReference>
<dbReference type="PANTHER" id="PTHR11552:SF123">
    <property type="entry name" value="GMC OXIDOREDUCTASE (AFU_ORTHOLOGUE AFUA_2G01770)-RELATED"/>
    <property type="match status" value="1"/>
</dbReference>
<dbReference type="InterPro" id="IPR007867">
    <property type="entry name" value="GMC_OxRtase_C"/>
</dbReference>
<dbReference type="Proteomes" id="UP001590951">
    <property type="component" value="Unassembled WGS sequence"/>
</dbReference>
<dbReference type="EMBL" id="JBHFEH010000197">
    <property type="protein sequence ID" value="KAL2044565.1"/>
    <property type="molecule type" value="Genomic_DNA"/>
</dbReference>
<protein>
    <recommendedName>
        <fullName evidence="2">Glucose-methanol-choline oxidoreductase C-terminal domain-containing protein</fullName>
    </recommendedName>
</protein>
<dbReference type="Gene3D" id="3.50.50.60">
    <property type="entry name" value="FAD/NAD(P)-binding domain"/>
    <property type="match status" value="1"/>
</dbReference>
<dbReference type="Gene3D" id="3.30.560.10">
    <property type="entry name" value="Glucose Oxidase, domain 3"/>
    <property type="match status" value="1"/>
</dbReference>
<evidence type="ECO:0000259" key="2">
    <source>
        <dbReference type="Pfam" id="PF05199"/>
    </source>
</evidence>
<gene>
    <name evidence="3" type="ORF">ABVK25_012375</name>
</gene>
<dbReference type="SUPFAM" id="SSF51905">
    <property type="entry name" value="FAD/NAD(P)-binding domain"/>
    <property type="match status" value="1"/>
</dbReference>
<dbReference type="InterPro" id="IPR012132">
    <property type="entry name" value="GMC_OxRdtase"/>
</dbReference>
<comment type="similarity">
    <text evidence="1">Belongs to the GMC oxidoreductase family.</text>
</comment>
<proteinExistence type="inferred from homology"/>
<evidence type="ECO:0000313" key="3">
    <source>
        <dbReference type="EMBL" id="KAL2044565.1"/>
    </source>
</evidence>
<evidence type="ECO:0000256" key="1">
    <source>
        <dbReference type="ARBA" id="ARBA00010790"/>
    </source>
</evidence>
<reference evidence="3 4" key="1">
    <citation type="submission" date="2024-09" db="EMBL/GenBank/DDBJ databases">
        <title>Rethinking Asexuality: The Enigmatic Case of Functional Sexual Genes in Lepraria (Stereocaulaceae).</title>
        <authorList>
            <person name="Doellman M."/>
            <person name="Sun Y."/>
            <person name="Barcenas-Pena A."/>
            <person name="Lumbsch H.T."/>
            <person name="Grewe F."/>
        </authorList>
    </citation>
    <scope>NUCLEOTIDE SEQUENCE [LARGE SCALE GENOMIC DNA]</scope>
    <source>
        <strain evidence="3 4">Grewe 0041</strain>
    </source>
</reference>
<sequence>MKHPEYLQGWPLDFITFAPVQPSSLTTLDKLNSSAAAKALVGRRDTTHIETVVLYTPTSPKHAAFAAANLPMDGTYICTLDILLTPTSEGNVSIGSSDSNDPPVIDVNFNATESDRFILREAMRKTAHLLTGTAAGKSFAAAEVHLPNIKATSDTSATDDDLDARIAELGMSMDHPIGSCRMAAGGPEDERNGGVVDSRCRVFGVRGLRVVDASVFPVPMASHIQATVYAVGEKAADIIIQDAQGI</sequence>
<organism evidence="3 4">
    <name type="scientific">Lepraria finkii</name>
    <dbReference type="NCBI Taxonomy" id="1340010"/>
    <lineage>
        <taxon>Eukaryota</taxon>
        <taxon>Fungi</taxon>
        <taxon>Dikarya</taxon>
        <taxon>Ascomycota</taxon>
        <taxon>Pezizomycotina</taxon>
        <taxon>Lecanoromycetes</taxon>
        <taxon>OSLEUM clade</taxon>
        <taxon>Lecanoromycetidae</taxon>
        <taxon>Lecanorales</taxon>
        <taxon>Lecanorineae</taxon>
        <taxon>Stereocaulaceae</taxon>
        <taxon>Lepraria</taxon>
    </lineage>
</organism>
<dbReference type="InterPro" id="IPR036188">
    <property type="entry name" value="FAD/NAD-bd_sf"/>
</dbReference>
<accession>A0ABR4AHA9</accession>
<comment type="caution">
    <text evidence="3">The sequence shown here is derived from an EMBL/GenBank/DDBJ whole genome shotgun (WGS) entry which is preliminary data.</text>
</comment>